<name>A0A175Y1A6_9SPHN</name>
<accession>A0A175Y1A6</accession>
<sequence length="217" mass="23478">MDIAAAPKTGAKATVAWLWIWLACQAAVAAYAVFALNSVAAFGGTPSPDRLAQAAPVGEAIGLVAILVHLVTIVMVLRWVYRAAVRAHALSDRIAVSPGWAVGRFFLPVLNLWRPFRGMVEIWRTSVDPVAPDTVPVPVPALLRWWWGLWLLANLFGPIGGPLMDEAHRASHLAAARWADVVLLAIDVPLVILLVRIVRQVSARQAALLTQRGTTAR</sequence>
<dbReference type="InterPro" id="IPR025565">
    <property type="entry name" value="DUF4328"/>
</dbReference>
<gene>
    <name evidence="1" type="ORF">AVM11_09260</name>
</gene>
<dbReference type="STRING" id="621456.BJP26_00115"/>
<evidence type="ECO:0000313" key="1">
    <source>
        <dbReference type="EMBL" id="KZB94176.1"/>
    </source>
</evidence>
<dbReference type="Pfam" id="PF14219">
    <property type="entry name" value="DUF4328"/>
    <property type="match status" value="1"/>
</dbReference>
<dbReference type="GeneID" id="93797603"/>
<protein>
    <submittedName>
        <fullName evidence="1">Uncharacterized protein</fullName>
    </submittedName>
</protein>
<keyword evidence="2" id="KW-1185">Reference proteome</keyword>
<organism evidence="1 2">
    <name type="scientific">Sphingomonas melonis TY</name>
    <dbReference type="NCBI Taxonomy" id="621456"/>
    <lineage>
        <taxon>Bacteria</taxon>
        <taxon>Pseudomonadati</taxon>
        <taxon>Pseudomonadota</taxon>
        <taxon>Alphaproteobacteria</taxon>
        <taxon>Sphingomonadales</taxon>
        <taxon>Sphingomonadaceae</taxon>
        <taxon>Sphingomonas</taxon>
    </lineage>
</organism>
<dbReference type="KEGG" id="smy:BJP26_00115"/>
<dbReference type="OrthoDB" id="4174975at2"/>
<dbReference type="AlphaFoldDB" id="A0A175Y1A6"/>
<evidence type="ECO:0000313" key="2">
    <source>
        <dbReference type="Proteomes" id="UP000078460"/>
    </source>
</evidence>
<dbReference type="EMBL" id="LQCK02000045">
    <property type="protein sequence ID" value="KZB94176.1"/>
    <property type="molecule type" value="Genomic_DNA"/>
</dbReference>
<dbReference type="Proteomes" id="UP000078460">
    <property type="component" value="Unassembled WGS sequence"/>
</dbReference>
<comment type="caution">
    <text evidence="1">The sequence shown here is derived from an EMBL/GenBank/DDBJ whole genome shotgun (WGS) entry which is preliminary data.</text>
</comment>
<reference evidence="1" key="1">
    <citation type="submission" date="2016-03" db="EMBL/GenBank/DDBJ databases">
        <title>Sphingomonas melonis TY, whole genome shotgun sequencing.</title>
        <authorList>
            <person name="Wang H."/>
            <person name="Zhu P."/>
        </authorList>
    </citation>
    <scope>NUCLEOTIDE SEQUENCE [LARGE SCALE GENOMIC DNA]</scope>
    <source>
        <strain evidence="1">TY</strain>
    </source>
</reference>
<proteinExistence type="predicted"/>
<dbReference type="RefSeq" id="WP_017979915.1">
    <property type="nucleotide sequence ID" value="NZ_CP017578.1"/>
</dbReference>